<accession>A0ABP9AFZ8</accession>
<evidence type="ECO:0000313" key="4">
    <source>
        <dbReference type="Proteomes" id="UP001501147"/>
    </source>
</evidence>
<name>A0ABP9AFZ8_9ACTN</name>
<protein>
    <recommendedName>
        <fullName evidence="2">DUF1540 domain-containing protein</fullName>
    </recommendedName>
</protein>
<feature type="domain" description="DUF1540" evidence="2">
    <location>
        <begin position="55"/>
        <end position="86"/>
    </location>
</feature>
<dbReference type="EMBL" id="BAABJV010000007">
    <property type="protein sequence ID" value="GAA4780257.1"/>
    <property type="molecule type" value="Genomic_DNA"/>
</dbReference>
<feature type="region of interest" description="Disordered" evidence="1">
    <location>
        <begin position="1"/>
        <end position="39"/>
    </location>
</feature>
<evidence type="ECO:0000313" key="3">
    <source>
        <dbReference type="EMBL" id="GAA4780257.1"/>
    </source>
</evidence>
<dbReference type="Proteomes" id="UP001501147">
    <property type="component" value="Unassembled WGS sequence"/>
</dbReference>
<evidence type="ECO:0000256" key="1">
    <source>
        <dbReference type="SAM" id="MobiDB-lite"/>
    </source>
</evidence>
<feature type="domain" description="DUF1540" evidence="2">
    <location>
        <begin position="105"/>
        <end position="137"/>
    </location>
</feature>
<proteinExistence type="predicted"/>
<keyword evidence="4" id="KW-1185">Reference proteome</keyword>
<dbReference type="Pfam" id="PF07561">
    <property type="entry name" value="DUF1540"/>
    <property type="match status" value="2"/>
</dbReference>
<evidence type="ECO:0000259" key="2">
    <source>
        <dbReference type="Pfam" id="PF07561"/>
    </source>
</evidence>
<reference evidence="4" key="1">
    <citation type="journal article" date="2019" name="Int. J. Syst. Evol. Microbiol.">
        <title>The Global Catalogue of Microorganisms (GCM) 10K type strain sequencing project: providing services to taxonomists for standard genome sequencing and annotation.</title>
        <authorList>
            <consortium name="The Broad Institute Genomics Platform"/>
            <consortium name="The Broad Institute Genome Sequencing Center for Infectious Disease"/>
            <person name="Wu L."/>
            <person name="Ma J."/>
        </authorList>
    </citation>
    <scope>NUCLEOTIDE SEQUENCE [LARGE SCALE GENOMIC DNA]</scope>
    <source>
        <strain evidence="4">JCM 18324</strain>
    </source>
</reference>
<gene>
    <name evidence="3" type="ORF">GCM10023329_31990</name>
</gene>
<sequence>MERYAPRVPAAEGRGHVTVRPARAARKAALSAPRRKAGPDMAATPVMQLPVISECSAEGCAYNHEHTCHAVAITVGDTDAPVCDTFVSADMDGGEPSVTGRVGACKMADCQHNAGLECHAPAISVGYEQEQVDCLTYARA</sequence>
<dbReference type="InterPro" id="IPR011437">
    <property type="entry name" value="DUF1540"/>
</dbReference>
<organism evidence="3 4">
    <name type="scientific">Streptomyces sanyensis</name>
    <dbReference type="NCBI Taxonomy" id="568869"/>
    <lineage>
        <taxon>Bacteria</taxon>
        <taxon>Bacillati</taxon>
        <taxon>Actinomycetota</taxon>
        <taxon>Actinomycetes</taxon>
        <taxon>Kitasatosporales</taxon>
        <taxon>Streptomycetaceae</taxon>
        <taxon>Streptomyces</taxon>
    </lineage>
</organism>
<comment type="caution">
    <text evidence="3">The sequence shown here is derived from an EMBL/GenBank/DDBJ whole genome shotgun (WGS) entry which is preliminary data.</text>
</comment>